<dbReference type="EMBL" id="SRYA01000015">
    <property type="protein sequence ID" value="TGY96563.1"/>
    <property type="molecule type" value="Genomic_DNA"/>
</dbReference>
<comment type="caution">
    <text evidence="1">The sequence shown here is derived from an EMBL/GenBank/DDBJ whole genome shotgun (WGS) entry which is preliminary data.</text>
</comment>
<evidence type="ECO:0000313" key="2">
    <source>
        <dbReference type="Proteomes" id="UP000304953"/>
    </source>
</evidence>
<name>A0AC61RXJ7_9FIRM</name>
<sequence>MKQQELELILKKYQTPAYVFDLDALARRVQRISACLKKAGINLCYAMKANPFLTEALEPLVERFEVCSPGEFRICERQGLPMERLVISGVNKERKDMIRMIEKEQGRGIFTVESMEHFRLLSECAREGKVKLNLLVRITSGNQFGVDYELAKQMFREREAYPELSLRGIQYYSGTQKKKPSVLERELKMLDRFCLEVQEELNVAVSELEYGPGLFVPYFQSEPKEQLEEMLEELIQLIGRMKFSGKITLEMGRFLAAECGNYLTRIVDRKENGGQIYGIVDGGIHQLNYFGQTMAMKLPYVQHISVEKGGTDFAQSHSRGKADVADTSENKGATQECMSMKKEEKWNICGSLCTTADVIVKQYPLMDAKVGDVLVFERTGAYSVTEGISLFLSRDLPKVLFYSQKEGIRLVRDRKETDNMNSVSCW</sequence>
<accession>A0AC61RXJ7</accession>
<dbReference type="Proteomes" id="UP000304953">
    <property type="component" value="Unassembled WGS sequence"/>
</dbReference>
<keyword evidence="2" id="KW-1185">Reference proteome</keyword>
<protein>
    <submittedName>
        <fullName evidence="1">Diaminopimelate decarboxylase</fullName>
    </submittedName>
</protein>
<gene>
    <name evidence="1" type="ORF">E5329_09305</name>
</gene>
<reference evidence="1" key="1">
    <citation type="submission" date="2019-04" db="EMBL/GenBank/DDBJ databases">
        <title>Microbes associate with the intestines of laboratory mice.</title>
        <authorList>
            <person name="Navarre W."/>
            <person name="Wong E."/>
            <person name="Huang K."/>
            <person name="Tropini C."/>
            <person name="Ng K."/>
            <person name="Yu B."/>
        </authorList>
    </citation>
    <scope>NUCLEOTIDE SEQUENCE</scope>
    <source>
        <strain evidence="1">NM01_1-7b</strain>
    </source>
</reference>
<proteinExistence type="predicted"/>
<evidence type="ECO:0000313" key="1">
    <source>
        <dbReference type="EMBL" id="TGY96563.1"/>
    </source>
</evidence>
<organism evidence="1 2">
    <name type="scientific">Petralouisia muris</name>
    <dbReference type="NCBI Taxonomy" id="3032872"/>
    <lineage>
        <taxon>Bacteria</taxon>
        <taxon>Bacillati</taxon>
        <taxon>Bacillota</taxon>
        <taxon>Clostridia</taxon>
        <taxon>Lachnospirales</taxon>
        <taxon>Lachnospiraceae</taxon>
        <taxon>Petralouisia</taxon>
    </lineage>
</organism>